<feature type="transmembrane region" description="Helical" evidence="1">
    <location>
        <begin position="574"/>
        <end position="595"/>
    </location>
</feature>
<protein>
    <submittedName>
        <fullName evidence="2">Uncharacterized protein</fullName>
    </submittedName>
</protein>
<evidence type="ECO:0000313" key="2">
    <source>
        <dbReference type="EMBL" id="KAK9420813.1"/>
    </source>
</evidence>
<reference evidence="2 3" key="1">
    <citation type="journal article" date="2024" name="J. Plant Pathol.">
        <title>Sequence and assembly of the genome of Seiridium unicorne, isolate CBS 538.82, causal agent of cypress canker disease.</title>
        <authorList>
            <person name="Scali E."/>
            <person name="Rocca G.D."/>
            <person name="Danti R."/>
            <person name="Garbelotto M."/>
            <person name="Barberini S."/>
            <person name="Baroncelli R."/>
            <person name="Emiliani G."/>
        </authorList>
    </citation>
    <scope>NUCLEOTIDE SEQUENCE [LARGE SCALE GENOMIC DNA]</scope>
    <source>
        <strain evidence="2 3">BM-138-508</strain>
    </source>
</reference>
<dbReference type="EMBL" id="JARVKF010000223">
    <property type="protein sequence ID" value="KAK9420813.1"/>
    <property type="molecule type" value="Genomic_DNA"/>
</dbReference>
<dbReference type="InterPro" id="IPR021514">
    <property type="entry name" value="DUF3176"/>
</dbReference>
<dbReference type="PANTHER" id="PTHR35394:SF5">
    <property type="entry name" value="DUF3176 DOMAIN-CONTAINING PROTEIN"/>
    <property type="match status" value="1"/>
</dbReference>
<organism evidence="2 3">
    <name type="scientific">Seiridium unicorne</name>
    <dbReference type="NCBI Taxonomy" id="138068"/>
    <lineage>
        <taxon>Eukaryota</taxon>
        <taxon>Fungi</taxon>
        <taxon>Dikarya</taxon>
        <taxon>Ascomycota</taxon>
        <taxon>Pezizomycotina</taxon>
        <taxon>Sordariomycetes</taxon>
        <taxon>Xylariomycetidae</taxon>
        <taxon>Amphisphaeriales</taxon>
        <taxon>Sporocadaceae</taxon>
        <taxon>Seiridium</taxon>
    </lineage>
</organism>
<accession>A0ABR2V1L5</accession>
<keyword evidence="3" id="KW-1185">Reference proteome</keyword>
<comment type="caution">
    <text evidence="2">The sequence shown here is derived from an EMBL/GenBank/DDBJ whole genome shotgun (WGS) entry which is preliminary data.</text>
</comment>
<keyword evidence="1" id="KW-0472">Membrane</keyword>
<sequence>MLDLLRCQLPVYPSPVELASYGSRDNPTYPRKFYPAGLYGFNPLSDTHYPPDALKDAPSTRRGGHRSVLWWMPEIAWCCVSVACVIAIVTVLHNFDGRQSPKWGDGITLNTFIAFFSSIAKLALLIPVTEGLGQLKWLWFASQPRALEDFQLFDQATRGGLGCIKLLFKLKGPLGCLGALIILSGFFTSTLTQLMVTYYTDWSQYPMIQNATAMRATNFSRWNGTDLVIGANDTLMLQQAVISNVYLPTTQSVPPVNPACATGNCKWDSFGTLAICSQVANLTAGSNDTLLAHLEGETRLNLNWFHQQSLMTSKATDNTTFVQDDTSVVWPLVIAELEFPSGAFDSALTDVALADMFVAFPEDYINITSAIDGDNLEGFQYFEILLHWCIPELHVTVTDGVAVTQQLATSAKIARPERPHSLNRKWSPDFADCTAPMPCNYTLQGENVVLAAPDSISPNEKSVEYTIDVNTALAASGFIGPHLAGGTLTEPGDTIIFENGNIAYPLSVALFGDAAPRSLPPEVQLQNMRAMAGNVAAGITNMIREIGMTFPDSQGPALGFVYAQEQFVRIHWKWVVLIATQLVLASGFLFFVVLATKQARIQILKSSTLPVMIALNQNTKDELGGIHDVHALQDKANKVNVKLERCVGGVGLWLGLAQDSGSYSGSPSFSRSSSSL</sequence>
<name>A0ABR2V1L5_9PEZI</name>
<keyword evidence="1" id="KW-1133">Transmembrane helix</keyword>
<dbReference type="Proteomes" id="UP001408356">
    <property type="component" value="Unassembled WGS sequence"/>
</dbReference>
<gene>
    <name evidence="2" type="ORF">SUNI508_00904</name>
</gene>
<evidence type="ECO:0000313" key="3">
    <source>
        <dbReference type="Proteomes" id="UP001408356"/>
    </source>
</evidence>
<feature type="transmembrane region" description="Helical" evidence="1">
    <location>
        <begin position="174"/>
        <end position="199"/>
    </location>
</feature>
<dbReference type="PANTHER" id="PTHR35394">
    <property type="entry name" value="DUF3176 DOMAIN-CONTAINING PROTEIN"/>
    <property type="match status" value="1"/>
</dbReference>
<feature type="transmembrane region" description="Helical" evidence="1">
    <location>
        <begin position="75"/>
        <end position="95"/>
    </location>
</feature>
<keyword evidence="1" id="KW-0812">Transmembrane</keyword>
<evidence type="ECO:0000256" key="1">
    <source>
        <dbReference type="SAM" id="Phobius"/>
    </source>
</evidence>
<dbReference type="Pfam" id="PF11374">
    <property type="entry name" value="DUF3176"/>
    <property type="match status" value="1"/>
</dbReference>
<proteinExistence type="predicted"/>
<feature type="transmembrane region" description="Helical" evidence="1">
    <location>
        <begin position="107"/>
        <end position="128"/>
    </location>
</feature>